<dbReference type="Proteomes" id="UP001341281">
    <property type="component" value="Chromosome 07"/>
</dbReference>
<dbReference type="Pfam" id="PF14303">
    <property type="entry name" value="NAM-associated"/>
    <property type="match status" value="1"/>
</dbReference>
<dbReference type="EMBL" id="CP144751">
    <property type="protein sequence ID" value="WVZ85588.1"/>
    <property type="molecule type" value="Genomic_DNA"/>
</dbReference>
<gene>
    <name evidence="3" type="ORF">U9M48_032497</name>
</gene>
<organism evidence="3 4">
    <name type="scientific">Paspalum notatum var. saurae</name>
    <dbReference type="NCBI Taxonomy" id="547442"/>
    <lineage>
        <taxon>Eukaryota</taxon>
        <taxon>Viridiplantae</taxon>
        <taxon>Streptophyta</taxon>
        <taxon>Embryophyta</taxon>
        <taxon>Tracheophyta</taxon>
        <taxon>Spermatophyta</taxon>
        <taxon>Magnoliopsida</taxon>
        <taxon>Liliopsida</taxon>
        <taxon>Poales</taxon>
        <taxon>Poaceae</taxon>
        <taxon>PACMAD clade</taxon>
        <taxon>Panicoideae</taxon>
        <taxon>Andropogonodae</taxon>
        <taxon>Paspaleae</taxon>
        <taxon>Paspalinae</taxon>
        <taxon>Paspalum</taxon>
    </lineage>
</organism>
<feature type="domain" description="No apical meristem-associated C-terminal" evidence="2">
    <location>
        <begin position="118"/>
        <end position="244"/>
    </location>
</feature>
<name>A0AAQ3X4W1_PASNO</name>
<protein>
    <recommendedName>
        <fullName evidence="2">No apical meristem-associated C-terminal domain-containing protein</fullName>
    </recommendedName>
</protein>
<feature type="compositionally biased region" description="Basic and acidic residues" evidence="1">
    <location>
        <begin position="130"/>
        <end position="140"/>
    </location>
</feature>
<dbReference type="EMBL" id="CP144751">
    <property type="protein sequence ID" value="WVZ85587.1"/>
    <property type="molecule type" value="Genomic_DNA"/>
</dbReference>
<sequence>MDPTVGTNQTYESFWDRVTNYYEEHKGSYSSRSKKSLQHRWDSINTAVSKFVGIKAQQDRLKKSGETKNDRLEKSKAIFEAGKGKQKWVFQHCWEALRHSKKWENHRLNREGEGDDLEALNLGNNSVEPSDSKRPMGRDSAKKRKSGTPDESGSQCLEVLQQMAKTGELNCAAMAAAQAERSANHRAKMQIMQQTASSQNALSAAVVAKEKRKQFEHDMAIMDKDLDAMSGPQRHFYIEMQKRILSKYGINNANGASD</sequence>
<accession>A0AAQ3X4W1</accession>
<dbReference type="PANTHER" id="PTHR45125">
    <property type="entry name" value="F21J9.4-RELATED"/>
    <property type="match status" value="1"/>
</dbReference>
<evidence type="ECO:0000259" key="2">
    <source>
        <dbReference type="Pfam" id="PF14303"/>
    </source>
</evidence>
<reference evidence="3 4" key="1">
    <citation type="submission" date="2024-02" db="EMBL/GenBank/DDBJ databases">
        <title>High-quality chromosome-scale genome assembly of Pensacola bahiagrass (Paspalum notatum Flugge var. saurae).</title>
        <authorList>
            <person name="Vega J.M."/>
            <person name="Podio M."/>
            <person name="Orjuela J."/>
            <person name="Siena L.A."/>
            <person name="Pessino S.C."/>
            <person name="Combes M.C."/>
            <person name="Mariac C."/>
            <person name="Albertini E."/>
            <person name="Pupilli F."/>
            <person name="Ortiz J.P.A."/>
            <person name="Leblanc O."/>
        </authorList>
    </citation>
    <scope>NUCLEOTIDE SEQUENCE [LARGE SCALE GENOMIC DNA]</scope>
    <source>
        <strain evidence="3">R1</strain>
        <tissue evidence="3">Leaf</tissue>
    </source>
</reference>
<evidence type="ECO:0000256" key="1">
    <source>
        <dbReference type="SAM" id="MobiDB-lite"/>
    </source>
</evidence>
<dbReference type="InterPro" id="IPR029466">
    <property type="entry name" value="NAM-associated_C"/>
</dbReference>
<evidence type="ECO:0000313" key="3">
    <source>
        <dbReference type="EMBL" id="WVZ85587.1"/>
    </source>
</evidence>
<dbReference type="PANTHER" id="PTHR45125:SF3">
    <property type="entry name" value="NO-APICAL-MERISTEM-ASSOCIATED CARBOXY-TERMINAL DOMAIN PROTEIN"/>
    <property type="match status" value="1"/>
</dbReference>
<proteinExistence type="predicted"/>
<keyword evidence="4" id="KW-1185">Reference proteome</keyword>
<evidence type="ECO:0000313" key="4">
    <source>
        <dbReference type="Proteomes" id="UP001341281"/>
    </source>
</evidence>
<dbReference type="AlphaFoldDB" id="A0AAQ3X4W1"/>
<feature type="region of interest" description="Disordered" evidence="1">
    <location>
        <begin position="114"/>
        <end position="155"/>
    </location>
</feature>